<dbReference type="InterPro" id="IPR005828">
    <property type="entry name" value="MFS_sugar_transport-like"/>
</dbReference>
<name>I0YU95_COCSC</name>
<dbReference type="AlphaFoldDB" id="I0YU95"/>
<feature type="transmembrane region" description="Helical" evidence="8">
    <location>
        <begin position="28"/>
        <end position="50"/>
    </location>
</feature>
<reference evidence="10 11" key="1">
    <citation type="journal article" date="2012" name="Genome Biol.">
        <title>The genome of the polar eukaryotic microalga coccomyxa subellipsoidea reveals traits of cold adaptation.</title>
        <authorList>
            <person name="Blanc G."/>
            <person name="Agarkova I."/>
            <person name="Grimwood J."/>
            <person name="Kuo A."/>
            <person name="Brueggeman A."/>
            <person name="Dunigan D."/>
            <person name="Gurnon J."/>
            <person name="Ladunga I."/>
            <person name="Lindquist E."/>
            <person name="Lucas S."/>
            <person name="Pangilinan J."/>
            <person name="Proschold T."/>
            <person name="Salamov A."/>
            <person name="Schmutz J."/>
            <person name="Weeks D."/>
            <person name="Yamada T."/>
            <person name="Claverie J.M."/>
            <person name="Grigoriev I."/>
            <person name="Van Etten J."/>
            <person name="Lomsadze A."/>
            <person name="Borodovsky M."/>
        </authorList>
    </citation>
    <scope>NUCLEOTIDE SEQUENCE [LARGE SCALE GENOMIC DNA]</scope>
    <source>
        <strain evidence="10 11">C-169</strain>
    </source>
</reference>
<dbReference type="InterPro" id="IPR003663">
    <property type="entry name" value="Sugar/inositol_transpt"/>
</dbReference>
<dbReference type="SUPFAM" id="SSF103473">
    <property type="entry name" value="MFS general substrate transporter"/>
    <property type="match status" value="1"/>
</dbReference>
<evidence type="ECO:0000256" key="5">
    <source>
        <dbReference type="ARBA" id="ARBA00022989"/>
    </source>
</evidence>
<dbReference type="GO" id="GO:0022857">
    <property type="term" value="F:transmembrane transporter activity"/>
    <property type="evidence" value="ECO:0007669"/>
    <property type="project" value="InterPro"/>
</dbReference>
<feature type="non-terminal residue" evidence="10">
    <location>
        <position position="1"/>
    </location>
</feature>
<evidence type="ECO:0000256" key="6">
    <source>
        <dbReference type="ARBA" id="ARBA00023136"/>
    </source>
</evidence>
<dbReference type="InterPro" id="IPR020846">
    <property type="entry name" value="MFS_dom"/>
</dbReference>
<dbReference type="PROSITE" id="PS50850">
    <property type="entry name" value="MFS"/>
    <property type="match status" value="1"/>
</dbReference>
<keyword evidence="3 7" id="KW-0813">Transport</keyword>
<evidence type="ECO:0000313" key="10">
    <source>
        <dbReference type="EMBL" id="EIE21964.1"/>
    </source>
</evidence>
<dbReference type="Gene3D" id="1.20.1250.20">
    <property type="entry name" value="MFS general substrate transporter like domains"/>
    <property type="match status" value="1"/>
</dbReference>
<comment type="caution">
    <text evidence="10">The sequence shown here is derived from an EMBL/GenBank/DDBJ whole genome shotgun (WGS) entry which is preliminary data.</text>
</comment>
<dbReference type="OrthoDB" id="6612291at2759"/>
<feature type="transmembrane region" description="Helical" evidence="8">
    <location>
        <begin position="155"/>
        <end position="177"/>
    </location>
</feature>
<dbReference type="Pfam" id="PF00083">
    <property type="entry name" value="Sugar_tr"/>
    <property type="match status" value="1"/>
</dbReference>
<comment type="subcellular location">
    <subcellularLocation>
        <location evidence="1">Membrane</location>
        <topology evidence="1">Multi-pass membrane protein</topology>
    </subcellularLocation>
</comment>
<dbReference type="RefSeq" id="XP_005646508.1">
    <property type="nucleotide sequence ID" value="XM_005646451.1"/>
</dbReference>
<dbReference type="Proteomes" id="UP000007264">
    <property type="component" value="Unassembled WGS sequence"/>
</dbReference>
<evidence type="ECO:0000256" key="8">
    <source>
        <dbReference type="SAM" id="Phobius"/>
    </source>
</evidence>
<gene>
    <name evidence="10" type="ORF">COCSUDRAFT_10278</name>
</gene>
<dbReference type="InterPro" id="IPR036259">
    <property type="entry name" value="MFS_trans_sf"/>
</dbReference>
<feature type="transmembrane region" description="Helical" evidence="8">
    <location>
        <begin position="383"/>
        <end position="409"/>
    </location>
</feature>
<dbReference type="eggNOG" id="KOG0254">
    <property type="taxonomic scope" value="Eukaryota"/>
</dbReference>
<evidence type="ECO:0000256" key="3">
    <source>
        <dbReference type="ARBA" id="ARBA00022448"/>
    </source>
</evidence>
<dbReference type="KEGG" id="csl:COCSUDRAFT_10278"/>
<organism evidence="10 11">
    <name type="scientific">Coccomyxa subellipsoidea (strain C-169)</name>
    <name type="common">Green microalga</name>
    <dbReference type="NCBI Taxonomy" id="574566"/>
    <lineage>
        <taxon>Eukaryota</taxon>
        <taxon>Viridiplantae</taxon>
        <taxon>Chlorophyta</taxon>
        <taxon>core chlorophytes</taxon>
        <taxon>Trebouxiophyceae</taxon>
        <taxon>Trebouxiophyceae incertae sedis</taxon>
        <taxon>Coccomyxaceae</taxon>
        <taxon>Coccomyxa</taxon>
        <taxon>Coccomyxa subellipsoidea</taxon>
    </lineage>
</organism>
<keyword evidence="4 8" id="KW-0812">Transmembrane</keyword>
<feature type="transmembrane region" description="Helical" evidence="8">
    <location>
        <begin position="116"/>
        <end position="135"/>
    </location>
</feature>
<dbReference type="PROSITE" id="PS00216">
    <property type="entry name" value="SUGAR_TRANSPORT_1"/>
    <property type="match status" value="1"/>
</dbReference>
<feature type="transmembrane region" description="Helical" evidence="8">
    <location>
        <begin position="62"/>
        <end position="81"/>
    </location>
</feature>
<dbReference type="InterPro" id="IPR050814">
    <property type="entry name" value="Myo-inositol_Transporter"/>
</dbReference>
<evidence type="ECO:0000256" key="1">
    <source>
        <dbReference type="ARBA" id="ARBA00004141"/>
    </source>
</evidence>
<evidence type="ECO:0000259" key="9">
    <source>
        <dbReference type="PROSITE" id="PS50850"/>
    </source>
</evidence>
<dbReference type="PRINTS" id="PR00171">
    <property type="entry name" value="SUGRTRNSPORT"/>
</dbReference>
<dbReference type="PANTHER" id="PTHR48020:SF12">
    <property type="entry name" value="PROTON MYO-INOSITOL COTRANSPORTER"/>
    <property type="match status" value="1"/>
</dbReference>
<keyword evidence="6 8" id="KW-0472">Membrane</keyword>
<comment type="similarity">
    <text evidence="2 7">Belongs to the major facilitator superfamily. Sugar transporter (TC 2.A.1.1) family.</text>
</comment>
<dbReference type="GeneID" id="17039949"/>
<evidence type="ECO:0000256" key="7">
    <source>
        <dbReference type="RuleBase" id="RU003346"/>
    </source>
</evidence>
<dbReference type="InterPro" id="IPR005829">
    <property type="entry name" value="Sugar_transporter_CS"/>
</dbReference>
<feature type="transmembrane region" description="Helical" evidence="8">
    <location>
        <begin position="276"/>
        <end position="295"/>
    </location>
</feature>
<evidence type="ECO:0000313" key="11">
    <source>
        <dbReference type="Proteomes" id="UP000007264"/>
    </source>
</evidence>
<evidence type="ECO:0000256" key="2">
    <source>
        <dbReference type="ARBA" id="ARBA00010992"/>
    </source>
</evidence>
<feature type="transmembrane region" description="Helical" evidence="8">
    <location>
        <begin position="242"/>
        <end position="264"/>
    </location>
</feature>
<feature type="non-terminal residue" evidence="10">
    <location>
        <position position="410"/>
    </location>
</feature>
<dbReference type="EMBL" id="AGSI01000011">
    <property type="protein sequence ID" value="EIE21964.1"/>
    <property type="molecule type" value="Genomic_DNA"/>
</dbReference>
<keyword evidence="5 8" id="KW-1133">Transmembrane helix</keyword>
<sequence length="410" mass="43321">IGDAFAGYHLGILNTALFWVTKDLGLDFTSQGAVVVSAVVVGAVVGSLFAGQAADALGPKKALLINNAWLLVGTALHAPVACHAGRALAGVGAGAASLYVPRYISEVAPISIRGALATLNQAFICVGILVAYLVGLPYQHNKPQTVVVGSHLVSWWRVMFLFGMIPAFLQAVGLLFTPESPVWLNWKGRRATALYNEHRLLGSLWREEGEVDQTSNLEEPLQGEEAAEGGWGSLLKRRYRRIMILAAALPILQQASGINTVVFYSSDVFAKAGLDSPVLGSIIVGSVNVAGTLLAATLMDRAGRRQLLLTSHIVMAACLFALAISTYLPLSRVVEGAVSLIAVMGFVLGFSIGSGPIPWVYLPEVLPNEIKGPAAALCTSLNWLSNLIVGLTFPAMLALLHLGGAYLVYA</sequence>
<feature type="transmembrane region" description="Helical" evidence="8">
    <location>
        <begin position="87"/>
        <end position="104"/>
    </location>
</feature>
<dbReference type="NCBIfam" id="TIGR00879">
    <property type="entry name" value="SP"/>
    <property type="match status" value="1"/>
</dbReference>
<dbReference type="GO" id="GO:0016020">
    <property type="term" value="C:membrane"/>
    <property type="evidence" value="ECO:0007669"/>
    <property type="project" value="UniProtKB-SubCell"/>
</dbReference>
<feature type="transmembrane region" description="Helical" evidence="8">
    <location>
        <begin position="307"/>
        <end position="328"/>
    </location>
</feature>
<protein>
    <submittedName>
        <fullName evidence="10">General substrate transporter</fullName>
    </submittedName>
</protein>
<feature type="transmembrane region" description="Helical" evidence="8">
    <location>
        <begin position="340"/>
        <end position="362"/>
    </location>
</feature>
<evidence type="ECO:0000256" key="4">
    <source>
        <dbReference type="ARBA" id="ARBA00022692"/>
    </source>
</evidence>
<dbReference type="PROSITE" id="PS00217">
    <property type="entry name" value="SUGAR_TRANSPORT_2"/>
    <property type="match status" value="1"/>
</dbReference>
<keyword evidence="11" id="KW-1185">Reference proteome</keyword>
<proteinExistence type="inferred from homology"/>
<dbReference type="PANTHER" id="PTHR48020">
    <property type="entry name" value="PROTON MYO-INOSITOL COTRANSPORTER"/>
    <property type="match status" value="1"/>
</dbReference>
<accession>I0YU95</accession>
<feature type="domain" description="Major facilitator superfamily (MFS) profile" evidence="9">
    <location>
        <begin position="1"/>
        <end position="410"/>
    </location>
</feature>